<proteinExistence type="predicted"/>
<accession>A0A1C7P003</accession>
<protein>
    <recommendedName>
        <fullName evidence="1">Xylose isomerase-like TIM barrel domain-containing protein</fullName>
    </recommendedName>
</protein>
<dbReference type="SUPFAM" id="SSF51658">
    <property type="entry name" value="Xylose isomerase-like"/>
    <property type="match status" value="1"/>
</dbReference>
<name>A0A1C7P003_9HYPH</name>
<keyword evidence="3" id="KW-1185">Reference proteome</keyword>
<reference evidence="2 3" key="1">
    <citation type="journal article" date="2016" name="Syst. Appl. Microbiol.">
        <title>Pararhizobium polonicum sp. nov. isolated from tumors on stone fruit rootstocks.</title>
        <authorList>
            <person name="Pulawska J."/>
            <person name="Kuzmanovic N."/>
            <person name="Willems A."/>
            <person name="Pothier J.F."/>
        </authorList>
    </citation>
    <scope>NUCLEOTIDE SEQUENCE [LARGE SCALE GENOMIC DNA]</scope>
    <source>
        <strain evidence="2 3">F5.1</strain>
    </source>
</reference>
<dbReference type="EMBL" id="LGLV01000009">
    <property type="protein sequence ID" value="OBZ94602.1"/>
    <property type="molecule type" value="Genomic_DNA"/>
</dbReference>
<evidence type="ECO:0000259" key="1">
    <source>
        <dbReference type="Pfam" id="PF01261"/>
    </source>
</evidence>
<gene>
    <name evidence="2" type="ORF">ADU59_15550</name>
</gene>
<dbReference type="RefSeq" id="WP_068955048.1">
    <property type="nucleotide sequence ID" value="NZ_LGLV01000009.1"/>
</dbReference>
<dbReference type="InterPro" id="IPR050312">
    <property type="entry name" value="IolE/XylAMocC-like"/>
</dbReference>
<evidence type="ECO:0000313" key="2">
    <source>
        <dbReference type="EMBL" id="OBZ94602.1"/>
    </source>
</evidence>
<dbReference type="PANTHER" id="PTHR12110:SF53">
    <property type="entry name" value="BLR5974 PROTEIN"/>
    <property type="match status" value="1"/>
</dbReference>
<dbReference type="InterPro" id="IPR013022">
    <property type="entry name" value="Xyl_isomerase-like_TIM-brl"/>
</dbReference>
<dbReference type="AlphaFoldDB" id="A0A1C7P003"/>
<dbReference type="STRING" id="1612624.ADU59_15550"/>
<dbReference type="Pfam" id="PF01261">
    <property type="entry name" value="AP_endonuc_2"/>
    <property type="match status" value="1"/>
</dbReference>
<evidence type="ECO:0000313" key="3">
    <source>
        <dbReference type="Proteomes" id="UP000093111"/>
    </source>
</evidence>
<dbReference type="InterPro" id="IPR036237">
    <property type="entry name" value="Xyl_isomerase-like_sf"/>
</dbReference>
<organism evidence="2 3">
    <name type="scientific">Pararhizobium polonicum</name>
    <dbReference type="NCBI Taxonomy" id="1612624"/>
    <lineage>
        <taxon>Bacteria</taxon>
        <taxon>Pseudomonadati</taxon>
        <taxon>Pseudomonadota</taxon>
        <taxon>Alphaproteobacteria</taxon>
        <taxon>Hyphomicrobiales</taxon>
        <taxon>Rhizobiaceae</taxon>
        <taxon>Rhizobium/Agrobacterium group</taxon>
        <taxon>Pararhizobium</taxon>
    </lineage>
</organism>
<sequence length="285" mass="30032">MTERIISASGAPYDGHGRDIMLDSMARVGFTHIEPAFIVGYTETFDETAFTPAEARAWRNAIAAAGLSCHALSSHIDLGADNAVKIFTGRMEFAAAIGAKVIATNAAPRARAASFLRNIEALLKRAQALDILIALENPGDGSSNLIDTAADGAALVARIGSPHLGLNYDAANTASHRPSLGDFAADGILAIPACVHAHIKDVRRTPEGWFFTPIGEGDIGCARILAAMAARPDLPVSIELPMRLHRDSRAQPVRRSAPVPLHDIEDGLRRSLGAVKAGLASGSQH</sequence>
<dbReference type="OrthoDB" id="7914296at2"/>
<comment type="caution">
    <text evidence="2">The sequence shown here is derived from an EMBL/GenBank/DDBJ whole genome shotgun (WGS) entry which is preliminary data.</text>
</comment>
<dbReference type="Proteomes" id="UP000093111">
    <property type="component" value="Unassembled WGS sequence"/>
</dbReference>
<dbReference type="PATRIC" id="fig|1612624.7.peg.5035"/>
<dbReference type="Gene3D" id="3.20.20.150">
    <property type="entry name" value="Divalent-metal-dependent TIM barrel enzymes"/>
    <property type="match status" value="1"/>
</dbReference>
<dbReference type="PANTHER" id="PTHR12110">
    <property type="entry name" value="HYDROXYPYRUVATE ISOMERASE"/>
    <property type="match status" value="1"/>
</dbReference>
<feature type="domain" description="Xylose isomerase-like TIM barrel" evidence="1">
    <location>
        <begin position="24"/>
        <end position="248"/>
    </location>
</feature>